<dbReference type="AlphaFoldDB" id="A0A2I0AGN9"/>
<feature type="coiled-coil region" evidence="2">
    <location>
        <begin position="128"/>
        <end position="190"/>
    </location>
</feature>
<dbReference type="EMBL" id="KZ451982">
    <property type="protein sequence ID" value="PKA54721.1"/>
    <property type="molecule type" value="Genomic_DNA"/>
</dbReference>
<keyword evidence="5" id="KW-1185">Reference proteome</keyword>
<keyword evidence="1 2" id="KW-0175">Coiled coil</keyword>
<sequence length="573" mass="65602">MRTMKEELSISESKTSHSSQKLGPPPLPPSRSTESVRTKASNDIFLGLKVRSSTGSLEPTNAHRALQSLSNSKNKPGQYEFRVLSEGKLDYTKILGQIGNETFEQFPWSHCQWEKDCKIYEEERDSRKKELLQRVEGRENLVKELQFEVSRLKADLKKLLSRNIELESHNKLLAENLSASKAKISALENQEQMTLHEHKIKPSEFRDAQRLVEDKLSNFVRKKVVPKEEDKTSISISSTWTSELKSIEFQSKNSMIEQPVDYYLTKKNLPPSPPPPPPLPPRPPPPPPTSHKVRCSRNPNQKAERVAELYNSLAKRDKSNSRSTTINDIHNSIVDEIQNRSTHLLAIKTDVETKGNLIKLLIGRVQSAAFDDMEDVLSFVDWLDKELSVLSDERAVLKHFNWPERKADALREAAVEYRDLKQLQFEASSFVDDVSVPCEAMLKKITCLVDKLEKGIQRLIKLRDATMLSLKNCSIPTDWMLDSGMVSKIRIASVNLARVNMKRISMELKSARLLEKESMHEALLFHGLRLAYRTHQFAGGFDSETMQAFEELTKQAQLRRRDEPYRFSPNLQS</sequence>
<gene>
    <name evidence="4" type="primary">CHUP1</name>
    <name evidence="4" type="ORF">AXF42_Ash000556</name>
</gene>
<reference evidence="4 5" key="1">
    <citation type="journal article" date="2017" name="Nature">
        <title>The Apostasia genome and the evolution of orchids.</title>
        <authorList>
            <person name="Zhang G.Q."/>
            <person name="Liu K.W."/>
            <person name="Li Z."/>
            <person name="Lohaus R."/>
            <person name="Hsiao Y.Y."/>
            <person name="Niu S.C."/>
            <person name="Wang J.Y."/>
            <person name="Lin Y.C."/>
            <person name="Xu Q."/>
            <person name="Chen L.J."/>
            <person name="Yoshida K."/>
            <person name="Fujiwara S."/>
            <person name="Wang Z.W."/>
            <person name="Zhang Y.Q."/>
            <person name="Mitsuda N."/>
            <person name="Wang M."/>
            <person name="Liu G.H."/>
            <person name="Pecoraro L."/>
            <person name="Huang H.X."/>
            <person name="Xiao X.J."/>
            <person name="Lin M."/>
            <person name="Wu X.Y."/>
            <person name="Wu W.L."/>
            <person name="Chen Y.Y."/>
            <person name="Chang S.B."/>
            <person name="Sakamoto S."/>
            <person name="Ohme-Takagi M."/>
            <person name="Yagi M."/>
            <person name="Zeng S.J."/>
            <person name="Shen C.Y."/>
            <person name="Yeh C.M."/>
            <person name="Luo Y.B."/>
            <person name="Tsai W.C."/>
            <person name="Van de Peer Y."/>
            <person name="Liu Z.J."/>
        </authorList>
    </citation>
    <scope>NUCLEOTIDE SEQUENCE [LARGE SCALE GENOMIC DNA]</scope>
    <source>
        <strain evidence="5">cv. Shenzhen</strain>
        <tissue evidence="4">Stem</tissue>
    </source>
</reference>
<organism evidence="4 5">
    <name type="scientific">Apostasia shenzhenica</name>
    <dbReference type="NCBI Taxonomy" id="1088818"/>
    <lineage>
        <taxon>Eukaryota</taxon>
        <taxon>Viridiplantae</taxon>
        <taxon>Streptophyta</taxon>
        <taxon>Embryophyta</taxon>
        <taxon>Tracheophyta</taxon>
        <taxon>Spermatophyta</taxon>
        <taxon>Magnoliopsida</taxon>
        <taxon>Liliopsida</taxon>
        <taxon>Asparagales</taxon>
        <taxon>Orchidaceae</taxon>
        <taxon>Apostasioideae</taxon>
        <taxon>Apostasia</taxon>
    </lineage>
</organism>
<evidence type="ECO:0000256" key="1">
    <source>
        <dbReference type="ARBA" id="ARBA00023054"/>
    </source>
</evidence>
<accession>A0A2I0AGN9</accession>
<dbReference type="GO" id="GO:0072699">
    <property type="term" value="P:protein localization to cortical microtubule cytoskeleton"/>
    <property type="evidence" value="ECO:0007669"/>
    <property type="project" value="TreeGrafter"/>
</dbReference>
<dbReference type="InterPro" id="IPR040265">
    <property type="entry name" value="CHUP1/IPGA1-like"/>
</dbReference>
<name>A0A2I0AGN9_9ASPA</name>
<dbReference type="OrthoDB" id="673648at2759"/>
<feature type="compositionally biased region" description="Polar residues" evidence="3">
    <location>
        <begin position="10"/>
        <end position="21"/>
    </location>
</feature>
<dbReference type="PANTHER" id="PTHR31342:SF43">
    <property type="entry name" value="F11A17.16"/>
    <property type="match status" value="1"/>
</dbReference>
<dbReference type="GO" id="GO:0055028">
    <property type="term" value="C:cortical microtubule"/>
    <property type="evidence" value="ECO:0007669"/>
    <property type="project" value="TreeGrafter"/>
</dbReference>
<feature type="region of interest" description="Disordered" evidence="3">
    <location>
        <begin position="265"/>
        <end position="301"/>
    </location>
</feature>
<dbReference type="Proteomes" id="UP000236161">
    <property type="component" value="Unassembled WGS sequence"/>
</dbReference>
<feature type="region of interest" description="Disordered" evidence="3">
    <location>
        <begin position="1"/>
        <end position="39"/>
    </location>
</feature>
<evidence type="ECO:0000313" key="4">
    <source>
        <dbReference type="EMBL" id="PKA54721.1"/>
    </source>
</evidence>
<evidence type="ECO:0000256" key="2">
    <source>
        <dbReference type="SAM" id="Coils"/>
    </source>
</evidence>
<feature type="compositionally biased region" description="Pro residues" evidence="3">
    <location>
        <begin position="270"/>
        <end position="289"/>
    </location>
</feature>
<evidence type="ECO:0000256" key="3">
    <source>
        <dbReference type="SAM" id="MobiDB-lite"/>
    </source>
</evidence>
<dbReference type="PANTHER" id="PTHR31342">
    <property type="entry name" value="PROTEIN CHUP1, CHLOROPLASTIC"/>
    <property type="match status" value="1"/>
</dbReference>
<protein>
    <submittedName>
        <fullName evidence="4">Protein CHUP1, chloroplastic</fullName>
    </submittedName>
</protein>
<evidence type="ECO:0000313" key="5">
    <source>
        <dbReference type="Proteomes" id="UP000236161"/>
    </source>
</evidence>
<feature type="compositionally biased region" description="Polar residues" evidence="3">
    <location>
        <begin position="30"/>
        <end position="39"/>
    </location>
</feature>
<proteinExistence type="predicted"/>